<dbReference type="EMBL" id="JADNYJ010000097">
    <property type="protein sequence ID" value="KAF8886244.1"/>
    <property type="molecule type" value="Genomic_DNA"/>
</dbReference>
<protein>
    <recommendedName>
        <fullName evidence="4">F-box domain-containing protein</fullName>
    </recommendedName>
</protein>
<gene>
    <name evidence="2" type="ORF">CPB84DRAFT_1787769</name>
</gene>
<keyword evidence="1" id="KW-0175">Coiled coil</keyword>
<keyword evidence="3" id="KW-1185">Reference proteome</keyword>
<dbReference type="OrthoDB" id="3365698at2759"/>
<proteinExistence type="predicted"/>
<sequence length="579" mass="66838">MEPRLVHLLNVNEPPSESDIHEMEDLLPTPLLELSEIDKEISSIENRLKTLKERREEVQRSVDDYRRILSPIRRLPNDILHEIFLHCLPQNRNPIMTSSEAPLLLSRVSSKWRSVAHSSPRLWAQLHITFCDNHSIVNSSPGWPRGEENLNKQLEKRVYAVLERRCEAVKEWLMRSGSCPLSISIFYSSNAWKMEQIDSHIDGPTMELFKILLEFIHRWTTIELRMPSTMFPNSPDALSALTNLRVNFHPQTSSPITTFDPLSSPITLFQVPNLQRLSLGGFTARSFWNLDSLPFAARGQRLSYVCCHGLLTITEASQLLKQCINLEHCRLYIAQDYSQLDGQSLQEITEHDLNLTTTFYSSIDAPRLRWLDYHRQPYVSTQEMLAGNPNPEPPILSLIQRSTKLKTLLVEPRGFYPADLRKVLEVVSPTVTHLVIGQETSKLPRYIPSRRRNFASAINTSSAQFELDWLLIESDSGPEAPIPLLPHLETFEWFPGYVSDDVVIRFIRSRMEPSFYSKTALKHVRIVFNRTKKPTDRKPVSEIKVDLNYLPKPLKKEFEPFSPSYGLTRDGRTWIHDDI</sequence>
<reference evidence="2" key="1">
    <citation type="submission" date="2020-11" db="EMBL/GenBank/DDBJ databases">
        <authorList>
            <consortium name="DOE Joint Genome Institute"/>
            <person name="Ahrendt S."/>
            <person name="Riley R."/>
            <person name="Andreopoulos W."/>
            <person name="LaButti K."/>
            <person name="Pangilinan J."/>
            <person name="Ruiz-duenas F.J."/>
            <person name="Barrasa J.M."/>
            <person name="Sanchez-Garcia M."/>
            <person name="Camarero S."/>
            <person name="Miyauchi S."/>
            <person name="Serrano A."/>
            <person name="Linde D."/>
            <person name="Babiker R."/>
            <person name="Drula E."/>
            <person name="Ayuso-Fernandez I."/>
            <person name="Pacheco R."/>
            <person name="Padilla G."/>
            <person name="Ferreira P."/>
            <person name="Barriuso J."/>
            <person name="Kellner H."/>
            <person name="Castanera R."/>
            <person name="Alfaro M."/>
            <person name="Ramirez L."/>
            <person name="Pisabarro A.G."/>
            <person name="Kuo A."/>
            <person name="Tritt A."/>
            <person name="Lipzen A."/>
            <person name="He G."/>
            <person name="Yan M."/>
            <person name="Ng V."/>
            <person name="Cullen D."/>
            <person name="Martin F."/>
            <person name="Rosso M.-N."/>
            <person name="Henrissat B."/>
            <person name="Hibbett D."/>
            <person name="Martinez A.T."/>
            <person name="Grigoriev I.V."/>
        </authorList>
    </citation>
    <scope>NUCLEOTIDE SEQUENCE</scope>
    <source>
        <strain evidence="2">AH 44721</strain>
    </source>
</reference>
<comment type="caution">
    <text evidence="2">The sequence shown here is derived from an EMBL/GenBank/DDBJ whole genome shotgun (WGS) entry which is preliminary data.</text>
</comment>
<dbReference type="Gene3D" id="1.20.1280.50">
    <property type="match status" value="1"/>
</dbReference>
<feature type="coiled-coil region" evidence="1">
    <location>
        <begin position="34"/>
        <end position="68"/>
    </location>
</feature>
<dbReference type="AlphaFoldDB" id="A0A9P5TIX2"/>
<accession>A0A9P5TIX2</accession>
<evidence type="ECO:0000313" key="2">
    <source>
        <dbReference type="EMBL" id="KAF8886244.1"/>
    </source>
</evidence>
<dbReference type="Proteomes" id="UP000724874">
    <property type="component" value="Unassembled WGS sequence"/>
</dbReference>
<evidence type="ECO:0000256" key="1">
    <source>
        <dbReference type="SAM" id="Coils"/>
    </source>
</evidence>
<evidence type="ECO:0008006" key="4">
    <source>
        <dbReference type="Google" id="ProtNLM"/>
    </source>
</evidence>
<name>A0A9P5TIX2_GYMJU</name>
<evidence type="ECO:0000313" key="3">
    <source>
        <dbReference type="Proteomes" id="UP000724874"/>
    </source>
</evidence>
<organism evidence="2 3">
    <name type="scientific">Gymnopilus junonius</name>
    <name type="common">Spectacular rustgill mushroom</name>
    <name type="synonym">Gymnopilus spectabilis subsp. junonius</name>
    <dbReference type="NCBI Taxonomy" id="109634"/>
    <lineage>
        <taxon>Eukaryota</taxon>
        <taxon>Fungi</taxon>
        <taxon>Dikarya</taxon>
        <taxon>Basidiomycota</taxon>
        <taxon>Agaricomycotina</taxon>
        <taxon>Agaricomycetes</taxon>
        <taxon>Agaricomycetidae</taxon>
        <taxon>Agaricales</taxon>
        <taxon>Agaricineae</taxon>
        <taxon>Hymenogastraceae</taxon>
        <taxon>Gymnopilus</taxon>
    </lineage>
</organism>